<evidence type="ECO:0000256" key="1">
    <source>
        <dbReference type="ARBA" id="ARBA00001968"/>
    </source>
</evidence>
<evidence type="ECO:0000259" key="6">
    <source>
        <dbReference type="Pfam" id="PF03755"/>
    </source>
</evidence>
<feature type="domain" description="Endoribonuclease YicC-like C-terminal" evidence="7">
    <location>
        <begin position="176"/>
        <end position="293"/>
    </location>
</feature>
<sequence length="293" mass="34441">MLSSMTGFGKQVIEQEEYQITVEMRSVNNRFLDITLKMPRSFYYLEEKLKKVIKNYFKRGKIEVYISIQGQGSIHKNVHVDWEILGQYVDRVEEIKQHYPVKGELNIEQLVNLEDIFIVEEEEMQDETLTTILLQAMEESCRKLLEMRRAEGAFLEQDLEERLQVLEDTMNHSQHVRPKVIETYRERISKRITKHLAEYSTIDEARIMQEVAILAEKGDITEELTRLHSHINQMKNTLKEEGSVGRKLDFICQEMHREANTIGSKATAAEINELDVILKTEIEKIKEQIQNIE</sequence>
<evidence type="ECO:0000256" key="2">
    <source>
        <dbReference type="ARBA" id="ARBA00022722"/>
    </source>
</evidence>
<dbReference type="Proteomes" id="UP000624041">
    <property type="component" value="Unassembled WGS sequence"/>
</dbReference>
<dbReference type="PANTHER" id="PTHR30636:SF3">
    <property type="entry name" value="UPF0701 PROTEIN YICC"/>
    <property type="match status" value="1"/>
</dbReference>
<keyword evidence="3" id="KW-0255">Endonuclease</keyword>
<dbReference type="GO" id="GO:0016787">
    <property type="term" value="F:hydrolase activity"/>
    <property type="evidence" value="ECO:0007669"/>
    <property type="project" value="UniProtKB-KW"/>
</dbReference>
<gene>
    <name evidence="8" type="ORF">GCM10007971_02010</name>
</gene>
<protein>
    <recommendedName>
        <fullName evidence="10">YicC family protein</fullName>
    </recommendedName>
</protein>
<dbReference type="Pfam" id="PF08340">
    <property type="entry name" value="YicC-like_C"/>
    <property type="match status" value="1"/>
</dbReference>
<evidence type="ECO:0000256" key="4">
    <source>
        <dbReference type="ARBA" id="ARBA00022801"/>
    </source>
</evidence>
<evidence type="ECO:0000313" key="9">
    <source>
        <dbReference type="Proteomes" id="UP000624041"/>
    </source>
</evidence>
<dbReference type="InterPro" id="IPR005229">
    <property type="entry name" value="YicC/YloC-like"/>
</dbReference>
<reference evidence="8" key="2">
    <citation type="submission" date="2020-09" db="EMBL/GenBank/DDBJ databases">
        <authorList>
            <person name="Sun Q."/>
            <person name="Ohkuma M."/>
        </authorList>
    </citation>
    <scope>NUCLEOTIDE SEQUENCE</scope>
    <source>
        <strain evidence="8">JCM 17251</strain>
    </source>
</reference>
<comment type="caution">
    <text evidence="8">The sequence shown here is derived from an EMBL/GenBank/DDBJ whole genome shotgun (WGS) entry which is preliminary data.</text>
</comment>
<comment type="cofactor">
    <cofactor evidence="1">
        <name>a divalent metal cation</name>
        <dbReference type="ChEBI" id="CHEBI:60240"/>
    </cofactor>
</comment>
<dbReference type="GO" id="GO:0004521">
    <property type="term" value="F:RNA endonuclease activity"/>
    <property type="evidence" value="ECO:0007669"/>
    <property type="project" value="InterPro"/>
</dbReference>
<accession>A0A918CYQ0</accession>
<evidence type="ECO:0000313" key="8">
    <source>
        <dbReference type="EMBL" id="GGN49450.1"/>
    </source>
</evidence>
<proteinExistence type="inferred from homology"/>
<feature type="domain" description="Endoribonuclease YicC-like N-terminal" evidence="6">
    <location>
        <begin position="3"/>
        <end position="156"/>
    </location>
</feature>
<dbReference type="Pfam" id="PF03755">
    <property type="entry name" value="YicC-like_N"/>
    <property type="match status" value="1"/>
</dbReference>
<keyword evidence="2" id="KW-0540">Nuclease</keyword>
<dbReference type="InterPro" id="IPR013551">
    <property type="entry name" value="YicC-like_C"/>
</dbReference>
<name>A0A918CYQ0_9BACI</name>
<dbReference type="InterPro" id="IPR013527">
    <property type="entry name" value="YicC-like_N"/>
</dbReference>
<keyword evidence="9" id="KW-1185">Reference proteome</keyword>
<comment type="similarity">
    <text evidence="5">Belongs to the YicC/YloC family.</text>
</comment>
<evidence type="ECO:0000256" key="3">
    <source>
        <dbReference type="ARBA" id="ARBA00022759"/>
    </source>
</evidence>
<organism evidence="8 9">
    <name type="scientific">Oceanobacillus indicireducens</name>
    <dbReference type="NCBI Taxonomy" id="1004261"/>
    <lineage>
        <taxon>Bacteria</taxon>
        <taxon>Bacillati</taxon>
        <taxon>Bacillota</taxon>
        <taxon>Bacilli</taxon>
        <taxon>Bacillales</taxon>
        <taxon>Bacillaceae</taxon>
        <taxon>Oceanobacillus</taxon>
    </lineage>
</organism>
<dbReference type="RefSeq" id="WP_229782516.1">
    <property type="nucleotide sequence ID" value="NZ_BMOS01000001.1"/>
</dbReference>
<dbReference type="PANTHER" id="PTHR30636">
    <property type="entry name" value="UPF0701 PROTEIN YICC"/>
    <property type="match status" value="1"/>
</dbReference>
<evidence type="ECO:0000256" key="5">
    <source>
        <dbReference type="ARBA" id="ARBA00035648"/>
    </source>
</evidence>
<evidence type="ECO:0008006" key="10">
    <source>
        <dbReference type="Google" id="ProtNLM"/>
    </source>
</evidence>
<evidence type="ECO:0000259" key="7">
    <source>
        <dbReference type="Pfam" id="PF08340"/>
    </source>
</evidence>
<dbReference type="NCBIfam" id="TIGR00255">
    <property type="entry name" value="YicC/YloC family endoribonuclease"/>
    <property type="match status" value="1"/>
</dbReference>
<keyword evidence="4" id="KW-0378">Hydrolase</keyword>
<reference evidence="8" key="1">
    <citation type="journal article" date="2014" name="Int. J. Syst. Evol. Microbiol.">
        <title>Complete genome sequence of Corynebacterium casei LMG S-19264T (=DSM 44701T), isolated from a smear-ripened cheese.</title>
        <authorList>
            <consortium name="US DOE Joint Genome Institute (JGI-PGF)"/>
            <person name="Walter F."/>
            <person name="Albersmeier A."/>
            <person name="Kalinowski J."/>
            <person name="Ruckert C."/>
        </authorList>
    </citation>
    <scope>NUCLEOTIDE SEQUENCE</scope>
    <source>
        <strain evidence="8">JCM 17251</strain>
    </source>
</reference>
<dbReference type="AlphaFoldDB" id="A0A918CYQ0"/>
<dbReference type="EMBL" id="BMOS01000001">
    <property type="protein sequence ID" value="GGN49450.1"/>
    <property type="molecule type" value="Genomic_DNA"/>
</dbReference>